<dbReference type="EMBL" id="BTGU01016748">
    <property type="protein sequence ID" value="GMN72297.1"/>
    <property type="molecule type" value="Genomic_DNA"/>
</dbReference>
<reference evidence="1" key="1">
    <citation type="submission" date="2023-07" db="EMBL/GenBank/DDBJ databases">
        <title>draft genome sequence of fig (Ficus carica).</title>
        <authorList>
            <person name="Takahashi T."/>
            <person name="Nishimura K."/>
        </authorList>
    </citation>
    <scope>NUCLEOTIDE SEQUENCE</scope>
</reference>
<name>A0AA88ECR2_FICCA</name>
<organism evidence="1 2">
    <name type="scientific">Ficus carica</name>
    <name type="common">Common fig</name>
    <dbReference type="NCBI Taxonomy" id="3494"/>
    <lineage>
        <taxon>Eukaryota</taxon>
        <taxon>Viridiplantae</taxon>
        <taxon>Streptophyta</taxon>
        <taxon>Embryophyta</taxon>
        <taxon>Tracheophyta</taxon>
        <taxon>Spermatophyta</taxon>
        <taxon>Magnoliopsida</taxon>
        <taxon>eudicotyledons</taxon>
        <taxon>Gunneridae</taxon>
        <taxon>Pentapetalae</taxon>
        <taxon>rosids</taxon>
        <taxon>fabids</taxon>
        <taxon>Rosales</taxon>
        <taxon>Moraceae</taxon>
        <taxon>Ficeae</taxon>
        <taxon>Ficus</taxon>
    </lineage>
</organism>
<proteinExistence type="predicted"/>
<keyword evidence="2" id="KW-1185">Reference proteome</keyword>
<protein>
    <submittedName>
        <fullName evidence="1">Uncharacterized protein</fullName>
    </submittedName>
</protein>
<dbReference type="AlphaFoldDB" id="A0AA88ECR2"/>
<evidence type="ECO:0000313" key="1">
    <source>
        <dbReference type="EMBL" id="GMN72297.1"/>
    </source>
</evidence>
<accession>A0AA88ECR2</accession>
<gene>
    <name evidence="1" type="ORF">TIFTF001_055232</name>
</gene>
<comment type="caution">
    <text evidence="1">The sequence shown here is derived from an EMBL/GenBank/DDBJ whole genome shotgun (WGS) entry which is preliminary data.</text>
</comment>
<dbReference type="Proteomes" id="UP001187192">
    <property type="component" value="Unassembled WGS sequence"/>
</dbReference>
<evidence type="ECO:0000313" key="2">
    <source>
        <dbReference type="Proteomes" id="UP001187192"/>
    </source>
</evidence>
<sequence>MREGVGGGGEEREGVASYGIGIGGAAMVLRFGGLGQFWGKPVEGGMG</sequence>